<name>A0A3D9V3G0_THECX</name>
<dbReference type="PROSITE" id="PS51257">
    <property type="entry name" value="PROKAR_LIPOPROTEIN"/>
    <property type="match status" value="1"/>
</dbReference>
<organism evidence="1 2">
    <name type="scientific">Thermasporomyces composti</name>
    <dbReference type="NCBI Taxonomy" id="696763"/>
    <lineage>
        <taxon>Bacteria</taxon>
        <taxon>Bacillati</taxon>
        <taxon>Actinomycetota</taxon>
        <taxon>Actinomycetes</taxon>
        <taxon>Propionibacteriales</taxon>
        <taxon>Nocardioidaceae</taxon>
        <taxon>Thermasporomyces</taxon>
    </lineage>
</organism>
<evidence type="ECO:0000313" key="1">
    <source>
        <dbReference type="EMBL" id="REF35233.1"/>
    </source>
</evidence>
<dbReference type="InterPro" id="IPR021903">
    <property type="entry name" value="DUF3515"/>
</dbReference>
<proteinExistence type="predicted"/>
<evidence type="ECO:0000313" key="2">
    <source>
        <dbReference type="Proteomes" id="UP000256485"/>
    </source>
</evidence>
<dbReference type="Proteomes" id="UP000256485">
    <property type="component" value="Unassembled WGS sequence"/>
</dbReference>
<reference evidence="1 2" key="1">
    <citation type="submission" date="2018-08" db="EMBL/GenBank/DDBJ databases">
        <title>Sequencing the genomes of 1000 actinobacteria strains.</title>
        <authorList>
            <person name="Klenk H.-P."/>
        </authorList>
    </citation>
    <scope>NUCLEOTIDE SEQUENCE [LARGE SCALE GENOMIC DNA]</scope>
    <source>
        <strain evidence="1 2">DSM 22891</strain>
    </source>
</reference>
<dbReference type="OrthoDB" id="3213819at2"/>
<keyword evidence="2" id="KW-1185">Reference proteome</keyword>
<dbReference type="RefSeq" id="WP_115849055.1">
    <property type="nucleotide sequence ID" value="NZ_QTUC01000001.1"/>
</dbReference>
<comment type="caution">
    <text evidence="1">The sequence shown here is derived from an EMBL/GenBank/DDBJ whole genome shotgun (WGS) entry which is preliminary data.</text>
</comment>
<dbReference type="AlphaFoldDB" id="A0A3D9V3G0"/>
<sequence>MSRSARHSRGLAAGVRAAATAGGLLVFLAGCGAAPVSTEPPRPTGAAATACRALLSDLPDTVQGQDARPVEPADALAAAWGDPPIVLRCGVERPARLRPSSPCLEVDGVGWFPQQAARGHLFTTVGRSAYVEVAVPEAYQPAAEPLVDLADAIRRHIPERRPCQ</sequence>
<accession>A0A3D9V3G0</accession>
<dbReference type="EMBL" id="QTUC01000001">
    <property type="protein sequence ID" value="REF35233.1"/>
    <property type="molecule type" value="Genomic_DNA"/>
</dbReference>
<gene>
    <name evidence="1" type="ORF">DFJ64_0605</name>
</gene>
<dbReference type="Pfam" id="PF12028">
    <property type="entry name" value="DUF3515"/>
    <property type="match status" value="1"/>
</dbReference>
<protein>
    <submittedName>
        <fullName evidence="1">Uncharacterized protein DUF3515</fullName>
    </submittedName>
</protein>